<evidence type="ECO:0000256" key="5">
    <source>
        <dbReference type="ARBA" id="ARBA00022840"/>
    </source>
</evidence>
<dbReference type="CDD" id="cd00009">
    <property type="entry name" value="AAA"/>
    <property type="match status" value="1"/>
</dbReference>
<evidence type="ECO:0000256" key="3">
    <source>
        <dbReference type="ARBA" id="ARBA00022741"/>
    </source>
</evidence>
<evidence type="ECO:0000256" key="1">
    <source>
        <dbReference type="ARBA" id="ARBA00006360"/>
    </source>
</evidence>
<evidence type="ECO:0000256" key="2">
    <source>
        <dbReference type="ARBA" id="ARBA00022723"/>
    </source>
</evidence>
<reference evidence="11 12" key="1">
    <citation type="journal article" date="2015" name="Nature">
        <title>rRNA introns, odd ribosomes, and small enigmatic genomes across a large radiation of phyla.</title>
        <authorList>
            <person name="Brown C.T."/>
            <person name="Hug L.A."/>
            <person name="Thomas B.C."/>
            <person name="Sharon I."/>
            <person name="Castelle C.J."/>
            <person name="Singh A."/>
            <person name="Wilkins M.J."/>
            <person name="Williams K.H."/>
            <person name="Banfield J.F."/>
        </authorList>
    </citation>
    <scope>NUCLEOTIDE SEQUENCE [LARGE SCALE GENOMIC DNA]</scope>
</reference>
<dbReference type="PATRIC" id="fig|1618355.3.peg.982"/>
<dbReference type="GO" id="GO:0006261">
    <property type="term" value="P:DNA-templated DNA replication"/>
    <property type="evidence" value="ECO:0007669"/>
    <property type="project" value="TreeGrafter"/>
</dbReference>
<dbReference type="Gene3D" id="3.40.50.300">
    <property type="entry name" value="P-loop containing nucleotide triphosphate hydrolases"/>
    <property type="match status" value="1"/>
</dbReference>
<comment type="caution">
    <text evidence="11">The sequence shown here is derived from an EMBL/GenBank/DDBJ whole genome shotgun (WGS) entry which is preliminary data.</text>
</comment>
<keyword evidence="6 8" id="KW-0239">DNA-directed DNA polymerase</keyword>
<dbReference type="InterPro" id="IPR045085">
    <property type="entry name" value="HLD_clamp_pol_III_gamma_tau"/>
</dbReference>
<dbReference type="GO" id="GO:0046872">
    <property type="term" value="F:metal ion binding"/>
    <property type="evidence" value="ECO:0007669"/>
    <property type="project" value="UniProtKB-KW"/>
</dbReference>
<dbReference type="NCBIfam" id="TIGR02397">
    <property type="entry name" value="dnaX_nterm"/>
    <property type="match status" value="1"/>
</dbReference>
<dbReference type="GO" id="GO:0009360">
    <property type="term" value="C:DNA polymerase III complex"/>
    <property type="evidence" value="ECO:0007669"/>
    <property type="project" value="InterPro"/>
</dbReference>
<dbReference type="InterPro" id="IPR012763">
    <property type="entry name" value="DNA_pol_III_sug/sutau_N"/>
</dbReference>
<evidence type="ECO:0000256" key="9">
    <source>
        <dbReference type="SAM" id="MobiDB-lite"/>
    </source>
</evidence>
<feature type="compositionally biased region" description="Polar residues" evidence="9">
    <location>
        <begin position="362"/>
        <end position="373"/>
    </location>
</feature>
<dbReference type="GO" id="GO:0005524">
    <property type="term" value="F:ATP binding"/>
    <property type="evidence" value="ECO:0007669"/>
    <property type="project" value="UniProtKB-KW"/>
</dbReference>
<dbReference type="Pfam" id="PF13177">
    <property type="entry name" value="DNA_pol3_delta2"/>
    <property type="match status" value="1"/>
</dbReference>
<keyword evidence="8" id="KW-0808">Transferase</keyword>
<comment type="catalytic activity">
    <reaction evidence="7 8">
        <text>DNA(n) + a 2'-deoxyribonucleoside 5'-triphosphate = DNA(n+1) + diphosphate</text>
        <dbReference type="Rhea" id="RHEA:22508"/>
        <dbReference type="Rhea" id="RHEA-COMP:17339"/>
        <dbReference type="Rhea" id="RHEA-COMP:17340"/>
        <dbReference type="ChEBI" id="CHEBI:33019"/>
        <dbReference type="ChEBI" id="CHEBI:61560"/>
        <dbReference type="ChEBI" id="CHEBI:173112"/>
        <dbReference type="EC" id="2.7.7.7"/>
    </reaction>
</comment>
<keyword evidence="2" id="KW-0479">Metal-binding</keyword>
<comment type="subunit">
    <text evidence="8">DNA polymerase III contains a core (composed of alpha, epsilon and theta chains) that associates with a tau subunit. This core dimerizes to form the POLIII' complex. PolIII' associates with the gamma complex (composed of gamma, delta, delta', psi and chi chains) and with the beta chain to form the complete DNA polymerase III complex.</text>
</comment>
<dbReference type="Gene3D" id="1.10.8.60">
    <property type="match status" value="1"/>
</dbReference>
<evidence type="ECO:0000256" key="6">
    <source>
        <dbReference type="ARBA" id="ARBA00022932"/>
    </source>
</evidence>
<dbReference type="EC" id="2.7.7.7" evidence="8"/>
<dbReference type="Pfam" id="PF22608">
    <property type="entry name" value="DNAX_ATPase_lid"/>
    <property type="match status" value="1"/>
</dbReference>
<keyword evidence="5 8" id="KW-0067">ATP-binding</keyword>
<evidence type="ECO:0000256" key="7">
    <source>
        <dbReference type="ARBA" id="ARBA00049244"/>
    </source>
</evidence>
<dbReference type="InterPro" id="IPR050238">
    <property type="entry name" value="DNA_Rep/Repair_Clamp_Loader"/>
</dbReference>
<evidence type="ECO:0000313" key="11">
    <source>
        <dbReference type="EMBL" id="KKU99002.1"/>
    </source>
</evidence>
<keyword evidence="3 8" id="KW-0547">Nucleotide-binding</keyword>
<accession>A0A0G1UXW9</accession>
<evidence type="ECO:0000313" key="12">
    <source>
        <dbReference type="Proteomes" id="UP000034637"/>
    </source>
</evidence>
<dbReference type="AlphaFoldDB" id="A0A0G1UXW9"/>
<dbReference type="EMBL" id="LCPP01000039">
    <property type="protein sequence ID" value="KKU99002.1"/>
    <property type="molecule type" value="Genomic_DNA"/>
</dbReference>
<dbReference type="SUPFAM" id="SSF52540">
    <property type="entry name" value="P-loop containing nucleoside triphosphate hydrolases"/>
    <property type="match status" value="1"/>
</dbReference>
<dbReference type="InterPro" id="IPR048448">
    <property type="entry name" value="DnaX-like_C"/>
</dbReference>
<feature type="region of interest" description="Disordered" evidence="9">
    <location>
        <begin position="348"/>
        <end position="377"/>
    </location>
</feature>
<keyword evidence="4" id="KW-0862">Zinc</keyword>
<dbReference type="Proteomes" id="UP000034637">
    <property type="component" value="Unassembled WGS sequence"/>
</dbReference>
<dbReference type="PANTHER" id="PTHR11669">
    <property type="entry name" value="REPLICATION FACTOR C / DNA POLYMERASE III GAMMA-TAU SUBUNIT"/>
    <property type="match status" value="1"/>
</dbReference>
<comment type="function">
    <text evidence="8">DNA polymerase III is a complex, multichain enzyme responsible for most of the replicative synthesis in bacteria. This DNA polymerase also exhibits 3' to 5' exonuclease activity.</text>
</comment>
<dbReference type="SMART" id="SM00382">
    <property type="entry name" value="AAA"/>
    <property type="match status" value="1"/>
</dbReference>
<evidence type="ECO:0000256" key="8">
    <source>
        <dbReference type="RuleBase" id="RU364063"/>
    </source>
</evidence>
<keyword evidence="8" id="KW-0548">Nucleotidyltransferase</keyword>
<dbReference type="InterPro" id="IPR003593">
    <property type="entry name" value="AAA+_ATPase"/>
</dbReference>
<proteinExistence type="inferred from homology"/>
<evidence type="ECO:0000259" key="10">
    <source>
        <dbReference type="SMART" id="SM00382"/>
    </source>
</evidence>
<dbReference type="PANTHER" id="PTHR11669:SF0">
    <property type="entry name" value="PROTEIN STICHEL-LIKE 2"/>
    <property type="match status" value="1"/>
</dbReference>
<dbReference type="Pfam" id="PF20964">
    <property type="entry name" value="DnaX_C"/>
    <property type="match status" value="1"/>
</dbReference>
<comment type="similarity">
    <text evidence="1 8">Belongs to the DnaX/STICHEL family.</text>
</comment>
<keyword evidence="8" id="KW-0235">DNA replication</keyword>
<feature type="domain" description="AAA+ ATPase" evidence="10">
    <location>
        <begin position="35"/>
        <end position="184"/>
    </location>
</feature>
<dbReference type="InterPro" id="IPR027417">
    <property type="entry name" value="P-loop_NTPase"/>
</dbReference>
<sequence length="510" mass="56588">MTLYLKYRPQKVAELDLVSAREMLTNILSGGKDKLPHAWLFSGPRGIGKTSAARILAKVVNCPHFAEASRGKEKNEPCNECEMCQAITGGSAVDVAEIDAASNRGIDEIRELRERIRLAPMKADYKVYIIDEVHMLTTEAANALLKTLEEPPEKTLFVLCTTEPEKLPETIVSRCTRVQFKRPSISEIVSKLERVIAGEKIKGDRAALAEVARASRGSFRDAIKILEQVWLAGEEVTVQSVNKTLGVLEAASPEKFLQLVRDKDLRGGLDFVNSLAEQGVNLRQFVERCVEHLREQLLAKVAVSESAVRDSFELEMIGKLEKVYEQLKMTAVPQLPLEVLVMENSGEAGDTREKIKKMAPREQNSNQTPNSKSGGIEVENEINIKPVKKGGTAGKYSLADVEAKWVDIMKSVKPKNHSVEALLRSTRPRDFDGEKLELEVFYKFHLDKLGSEKCRTIVEAAVGEVLGIGPVRLYLQLGQKRPAAREELTADEVGEDIVKAAAEIFKAEVM</sequence>
<organism evidence="11 12">
    <name type="scientific">Candidatus Amesbacteria bacterium GW2011_GWA1_48_9</name>
    <dbReference type="NCBI Taxonomy" id="1618355"/>
    <lineage>
        <taxon>Bacteria</taxon>
        <taxon>Candidatus Amesiibacteriota</taxon>
    </lineage>
</organism>
<evidence type="ECO:0000256" key="4">
    <source>
        <dbReference type="ARBA" id="ARBA00022833"/>
    </source>
</evidence>
<gene>
    <name evidence="8" type="primary">dnaX</name>
    <name evidence="11" type="ORF">UY33_C0039G0006</name>
</gene>
<protein>
    <recommendedName>
        <fullName evidence="8">DNA polymerase III subunit gamma/tau</fullName>
        <ecNumber evidence="8">2.7.7.7</ecNumber>
    </recommendedName>
</protein>
<name>A0A0G1UXW9_9BACT</name>
<dbReference type="GO" id="GO:0003887">
    <property type="term" value="F:DNA-directed DNA polymerase activity"/>
    <property type="evidence" value="ECO:0007669"/>
    <property type="project" value="UniProtKB-KW"/>
</dbReference>